<feature type="domain" description="PAC" evidence="9">
    <location>
        <begin position="449"/>
        <end position="500"/>
    </location>
</feature>
<feature type="transmembrane region" description="Helical" evidence="7">
    <location>
        <begin position="293"/>
        <end position="315"/>
    </location>
</feature>
<keyword evidence="5 7" id="KW-0472">Membrane</keyword>
<evidence type="ECO:0000256" key="5">
    <source>
        <dbReference type="ARBA" id="ARBA00023136"/>
    </source>
</evidence>
<dbReference type="Pfam" id="PF00672">
    <property type="entry name" value="HAMP"/>
    <property type="match status" value="1"/>
</dbReference>
<dbReference type="SUPFAM" id="SSF55785">
    <property type="entry name" value="PYP-like sensor domain (PAS domain)"/>
    <property type="match status" value="2"/>
</dbReference>
<keyword evidence="13" id="KW-1185">Reference proteome</keyword>
<dbReference type="SUPFAM" id="SSF158472">
    <property type="entry name" value="HAMP domain-like"/>
    <property type="match status" value="1"/>
</dbReference>
<evidence type="ECO:0000256" key="3">
    <source>
        <dbReference type="ARBA" id="ARBA00022692"/>
    </source>
</evidence>
<protein>
    <submittedName>
        <fullName evidence="12">Diguanylate cyclase</fullName>
        <ecNumber evidence="12">2.7.7.65</ecNumber>
    </submittedName>
</protein>
<dbReference type="CDD" id="cd06225">
    <property type="entry name" value="HAMP"/>
    <property type="match status" value="1"/>
</dbReference>
<dbReference type="Gene3D" id="6.10.340.10">
    <property type="match status" value="1"/>
</dbReference>
<dbReference type="PROSITE" id="PS50885">
    <property type="entry name" value="HAMP"/>
    <property type="match status" value="1"/>
</dbReference>
<reference evidence="12 13" key="1">
    <citation type="submission" date="2021-07" db="EMBL/GenBank/DDBJ databases">
        <title>Clostridium weizhouense sp. nov., an anaerobic bacterium isolated from activated sludge of Petroleum wastewater.</title>
        <authorList>
            <person name="Li Q."/>
        </authorList>
    </citation>
    <scope>NUCLEOTIDE SEQUENCE [LARGE SCALE GENOMIC DNA]</scope>
    <source>
        <strain evidence="12 13">YB-6</strain>
    </source>
</reference>
<dbReference type="PANTHER" id="PTHR44757:SF2">
    <property type="entry name" value="BIOFILM ARCHITECTURE MAINTENANCE PROTEIN MBAA"/>
    <property type="match status" value="1"/>
</dbReference>
<accession>A0ABS7ARU2</accession>
<dbReference type="PROSITE" id="PS50112">
    <property type="entry name" value="PAS"/>
    <property type="match status" value="1"/>
</dbReference>
<keyword evidence="6" id="KW-0175">Coiled coil</keyword>
<dbReference type="InterPro" id="IPR013655">
    <property type="entry name" value="PAS_fold_3"/>
</dbReference>
<evidence type="ECO:0000259" key="11">
    <source>
        <dbReference type="PROSITE" id="PS50887"/>
    </source>
</evidence>
<dbReference type="SMART" id="SM00086">
    <property type="entry name" value="PAC"/>
    <property type="match status" value="2"/>
</dbReference>
<dbReference type="InterPro" id="IPR029787">
    <property type="entry name" value="Nucleotide_cyclase"/>
</dbReference>
<gene>
    <name evidence="12" type="ORF">KYD98_11855</name>
</gene>
<comment type="caution">
    <text evidence="12">The sequence shown here is derived from an EMBL/GenBank/DDBJ whole genome shotgun (WGS) entry which is preliminary data.</text>
</comment>
<dbReference type="InterPro" id="IPR003660">
    <property type="entry name" value="HAMP_dom"/>
</dbReference>
<evidence type="ECO:0000256" key="6">
    <source>
        <dbReference type="SAM" id="Coils"/>
    </source>
</evidence>
<keyword evidence="3 7" id="KW-0812">Transmembrane</keyword>
<feature type="transmembrane region" description="Helical" evidence="7">
    <location>
        <begin position="6"/>
        <end position="27"/>
    </location>
</feature>
<dbReference type="GO" id="GO:0052621">
    <property type="term" value="F:diguanylate cyclase activity"/>
    <property type="evidence" value="ECO:0007669"/>
    <property type="project" value="UniProtKB-EC"/>
</dbReference>
<evidence type="ECO:0000259" key="9">
    <source>
        <dbReference type="PROSITE" id="PS50113"/>
    </source>
</evidence>
<feature type="domain" description="GGDEF" evidence="11">
    <location>
        <begin position="660"/>
        <end position="792"/>
    </location>
</feature>
<keyword evidence="4 7" id="KW-1133">Transmembrane helix</keyword>
<evidence type="ECO:0000313" key="12">
    <source>
        <dbReference type="EMBL" id="MBW6410788.1"/>
    </source>
</evidence>
<dbReference type="EMBL" id="JAHXPT010000009">
    <property type="protein sequence ID" value="MBW6410788.1"/>
    <property type="molecule type" value="Genomic_DNA"/>
</dbReference>
<dbReference type="Gene3D" id="3.30.70.270">
    <property type="match status" value="1"/>
</dbReference>
<dbReference type="Proteomes" id="UP001519921">
    <property type="component" value="Unassembled WGS sequence"/>
</dbReference>
<feature type="coiled-coil region" evidence="6">
    <location>
        <begin position="425"/>
        <end position="452"/>
    </location>
</feature>
<dbReference type="PANTHER" id="PTHR44757">
    <property type="entry name" value="DIGUANYLATE CYCLASE DGCP"/>
    <property type="match status" value="1"/>
</dbReference>
<feature type="domain" description="HAMP" evidence="10">
    <location>
        <begin position="313"/>
        <end position="365"/>
    </location>
</feature>
<dbReference type="NCBIfam" id="TIGR00254">
    <property type="entry name" value="GGDEF"/>
    <property type="match status" value="1"/>
</dbReference>
<dbReference type="InterPro" id="IPR000014">
    <property type="entry name" value="PAS"/>
</dbReference>
<keyword evidence="12" id="KW-0548">Nucleotidyltransferase</keyword>
<evidence type="ECO:0000256" key="4">
    <source>
        <dbReference type="ARBA" id="ARBA00022989"/>
    </source>
</evidence>
<feature type="domain" description="PAC" evidence="9">
    <location>
        <begin position="577"/>
        <end position="629"/>
    </location>
</feature>
<evidence type="ECO:0000256" key="1">
    <source>
        <dbReference type="ARBA" id="ARBA00004651"/>
    </source>
</evidence>
<dbReference type="InterPro" id="IPR000160">
    <property type="entry name" value="GGDEF_dom"/>
</dbReference>
<evidence type="ECO:0000256" key="2">
    <source>
        <dbReference type="ARBA" id="ARBA00022475"/>
    </source>
</evidence>
<evidence type="ECO:0000313" key="13">
    <source>
        <dbReference type="Proteomes" id="UP001519921"/>
    </source>
</evidence>
<dbReference type="SUPFAM" id="SSF55073">
    <property type="entry name" value="Nucleotide cyclase"/>
    <property type="match status" value="1"/>
</dbReference>
<dbReference type="InterPro" id="IPR052155">
    <property type="entry name" value="Biofilm_reg_signaling"/>
</dbReference>
<dbReference type="InterPro" id="IPR001610">
    <property type="entry name" value="PAC"/>
</dbReference>
<keyword evidence="2" id="KW-1003">Cell membrane</keyword>
<dbReference type="Pfam" id="PF08447">
    <property type="entry name" value="PAS_3"/>
    <property type="match status" value="2"/>
</dbReference>
<evidence type="ECO:0000259" key="8">
    <source>
        <dbReference type="PROSITE" id="PS50112"/>
    </source>
</evidence>
<evidence type="ECO:0000259" key="10">
    <source>
        <dbReference type="PROSITE" id="PS50885"/>
    </source>
</evidence>
<dbReference type="InterPro" id="IPR033479">
    <property type="entry name" value="dCache_1"/>
</dbReference>
<dbReference type="CDD" id="cd00130">
    <property type="entry name" value="PAS"/>
    <property type="match status" value="2"/>
</dbReference>
<keyword evidence="12" id="KW-0808">Transferase</keyword>
<dbReference type="PROSITE" id="PS50113">
    <property type="entry name" value="PAC"/>
    <property type="match status" value="2"/>
</dbReference>
<evidence type="ECO:0000256" key="7">
    <source>
        <dbReference type="SAM" id="Phobius"/>
    </source>
</evidence>
<feature type="domain" description="PAS" evidence="8">
    <location>
        <begin position="370"/>
        <end position="446"/>
    </location>
</feature>
<organism evidence="12 13">
    <name type="scientific">Clostridium weizhouense</name>
    <dbReference type="NCBI Taxonomy" id="2859781"/>
    <lineage>
        <taxon>Bacteria</taxon>
        <taxon>Bacillati</taxon>
        <taxon>Bacillota</taxon>
        <taxon>Clostridia</taxon>
        <taxon>Eubacteriales</taxon>
        <taxon>Clostridiaceae</taxon>
        <taxon>Clostridium</taxon>
    </lineage>
</organism>
<dbReference type="RefSeq" id="WP_219780249.1">
    <property type="nucleotide sequence ID" value="NZ_JAHXPT010000009.1"/>
</dbReference>
<dbReference type="InterPro" id="IPR035965">
    <property type="entry name" value="PAS-like_dom_sf"/>
</dbReference>
<comment type="subcellular location">
    <subcellularLocation>
        <location evidence="1">Cell membrane</location>
        <topology evidence="1">Multi-pass membrane protein</topology>
    </subcellularLocation>
</comment>
<dbReference type="PROSITE" id="PS50887">
    <property type="entry name" value="GGDEF"/>
    <property type="match status" value="1"/>
</dbReference>
<sequence length="792" mass="92767">MNIRKKFIILFIFLITIPTFIITGIFLKSFNKKYDNLIKQNIITAASEESKKIEDFFNERLINMRIITDIYFCKELLYNSNNGIDYNKEVKILNEILWSREKEQDFLDSIILINKNKEIVSSSNSNYLGKTISIDEENLNILYNNKVIIDNIILEEVNDYEKNVIIALPIYDEDYQGAIINLINIEHFRNIVNSIDLFKTGKVSILNREGDILFSKNRTSIFNINDSNIDNTLYKEWKNINFDEQSSGIITYNIYGVKKIGYYDKISDTDWTVLSSVEESEFKTDIEESIKTVVIFILVGVVLIIIANIFIINYFSNPLYSLLATIKNIKQGNYNSEFTYNKNNEFGEIAKAFNALIDKVANQKKELEYNNKKFESLISNIPGGVNTYKLNSKSYELEFISNGYLNILGYTEKELRDKFNNKILNLVYEKDYERIQNEIRNQIKEKEKFVTEYRIVNKDKKILWIFHSGQIVHHHNGETYLYTLSIDITKQKTIEEELRLSEERYSIIMSQTEDIIFQWNIDENTISYSDNWWKKFKYDPITRNVKEEIDNANIIHKDDMYLFKNLLKGSLNNNVCKQVEIRARTYDDNYSWFRIRISTFLDKNGNLSKVIGVIIDINEEKNEAERLLFKAERDSLTHLYNKGTVERNIQDYIENQGENKCHALLMIDIDDFKLINDNLGHLSGDEVLSNISLKMSEVFSKNDIIGRIGGDEFIAFLKDVKYEEDIDNKAKKLVCAFKDILIEQKSDYKISGSIGISKYPKHGKTFKELFKNADKALYLAKEKGKDNYYKLP</sequence>
<dbReference type="Pfam" id="PF00990">
    <property type="entry name" value="GGDEF"/>
    <property type="match status" value="1"/>
</dbReference>
<dbReference type="InterPro" id="IPR043128">
    <property type="entry name" value="Rev_trsase/Diguanyl_cyclase"/>
</dbReference>
<dbReference type="SMART" id="SM00267">
    <property type="entry name" value="GGDEF"/>
    <property type="match status" value="1"/>
</dbReference>
<dbReference type="NCBIfam" id="TIGR00229">
    <property type="entry name" value="sensory_box"/>
    <property type="match status" value="1"/>
</dbReference>
<dbReference type="EC" id="2.7.7.65" evidence="12"/>
<dbReference type="InterPro" id="IPR000700">
    <property type="entry name" value="PAS-assoc_C"/>
</dbReference>
<dbReference type="Pfam" id="PF02743">
    <property type="entry name" value="dCache_1"/>
    <property type="match status" value="1"/>
</dbReference>
<proteinExistence type="predicted"/>
<dbReference type="CDD" id="cd01949">
    <property type="entry name" value="GGDEF"/>
    <property type="match status" value="1"/>
</dbReference>
<dbReference type="CDD" id="cd12912">
    <property type="entry name" value="PDC2_MCP_like"/>
    <property type="match status" value="1"/>
</dbReference>
<name>A0ABS7ARU2_9CLOT</name>
<dbReference type="Gene3D" id="3.30.450.20">
    <property type="entry name" value="PAS domain"/>
    <property type="match status" value="3"/>
</dbReference>